<feature type="non-terminal residue" evidence="2">
    <location>
        <position position="193"/>
    </location>
</feature>
<comment type="caution">
    <text evidence="2">The sequence shown here is derived from an EMBL/GenBank/DDBJ whole genome shotgun (WGS) entry which is preliminary data.</text>
</comment>
<keyword evidence="2" id="KW-0031">Aminopeptidase</keyword>
<accession>A0A699ITF4</accession>
<feature type="compositionally biased region" description="Basic residues" evidence="1">
    <location>
        <begin position="78"/>
        <end position="87"/>
    </location>
</feature>
<dbReference type="GO" id="GO:0004177">
    <property type="term" value="F:aminopeptidase activity"/>
    <property type="evidence" value="ECO:0007669"/>
    <property type="project" value="UniProtKB-KW"/>
</dbReference>
<keyword evidence="2" id="KW-0645">Protease</keyword>
<sequence length="193" mass="21831">MTQRTLWFFHSHKHTLCGVPVNTKRTLAVGDSGWWWTGNDGSVVAAGMMVTRLIWWCRDDGVEEMIGVASGSSMPSIHRPRGKRSNKNRLFSSSRRSESSLPPVAEEFPWDPPDPDYKLTKEKSCIFILSDLCFGDSWFYKGRIEETLWDYSDSKMYKDVSGSFIEAACENMIGGTRMRLGDKVTASNGKTIE</sequence>
<feature type="region of interest" description="Disordered" evidence="1">
    <location>
        <begin position="72"/>
        <end position="109"/>
    </location>
</feature>
<evidence type="ECO:0000256" key="1">
    <source>
        <dbReference type="SAM" id="MobiDB-lite"/>
    </source>
</evidence>
<keyword evidence="2" id="KW-0378">Hydrolase</keyword>
<gene>
    <name evidence="2" type="ORF">Tci_556673</name>
</gene>
<dbReference type="EMBL" id="BKCJ010331692">
    <property type="protein sequence ID" value="GEZ84700.1"/>
    <property type="molecule type" value="Genomic_DNA"/>
</dbReference>
<dbReference type="AlphaFoldDB" id="A0A699ITF4"/>
<reference evidence="2" key="1">
    <citation type="journal article" date="2019" name="Sci. Rep.">
        <title>Draft genome of Tanacetum cinerariifolium, the natural source of mosquito coil.</title>
        <authorList>
            <person name="Yamashiro T."/>
            <person name="Shiraishi A."/>
            <person name="Satake H."/>
            <person name="Nakayama K."/>
        </authorList>
    </citation>
    <scope>NUCLEOTIDE SEQUENCE</scope>
</reference>
<protein>
    <submittedName>
        <fullName evidence="2">Leucine aminopeptidase 2, chloroplastic-like</fullName>
    </submittedName>
</protein>
<name>A0A699ITF4_TANCI</name>
<organism evidence="2">
    <name type="scientific">Tanacetum cinerariifolium</name>
    <name type="common">Dalmatian daisy</name>
    <name type="synonym">Chrysanthemum cinerariifolium</name>
    <dbReference type="NCBI Taxonomy" id="118510"/>
    <lineage>
        <taxon>Eukaryota</taxon>
        <taxon>Viridiplantae</taxon>
        <taxon>Streptophyta</taxon>
        <taxon>Embryophyta</taxon>
        <taxon>Tracheophyta</taxon>
        <taxon>Spermatophyta</taxon>
        <taxon>Magnoliopsida</taxon>
        <taxon>eudicotyledons</taxon>
        <taxon>Gunneridae</taxon>
        <taxon>Pentapetalae</taxon>
        <taxon>asterids</taxon>
        <taxon>campanulids</taxon>
        <taxon>Asterales</taxon>
        <taxon>Asteraceae</taxon>
        <taxon>Asteroideae</taxon>
        <taxon>Anthemideae</taxon>
        <taxon>Anthemidinae</taxon>
        <taxon>Tanacetum</taxon>
    </lineage>
</organism>
<proteinExistence type="predicted"/>
<evidence type="ECO:0000313" key="2">
    <source>
        <dbReference type="EMBL" id="GEZ84700.1"/>
    </source>
</evidence>